<dbReference type="AlphaFoldDB" id="A0A381XXE8"/>
<sequence>MSERDRRALFLVGAFLIAIVVYTQAIEPLVFRFQNALGRLERSEQLSAGYIQKIRMLPRREARLAELEQEKSAVDTYFKVSPASRSAPAETLIDELSSYASITGVTIRQLVPNVESLDGGGGFHDLVLLGDYAALRQYLYLLETSPRKFQLTEFELNPPKEGILRSRVRFLDPAEVLSDNLESKGSDVDPDLIIGVYGTEDDPPIYLAQTMRFFN</sequence>
<accession>A0A381XXE8</accession>
<gene>
    <name evidence="1" type="ORF">METZ01_LOCUS122298</name>
</gene>
<reference evidence="1" key="1">
    <citation type="submission" date="2018-05" db="EMBL/GenBank/DDBJ databases">
        <authorList>
            <person name="Lanie J.A."/>
            <person name="Ng W.-L."/>
            <person name="Kazmierczak K.M."/>
            <person name="Andrzejewski T.M."/>
            <person name="Davidsen T.M."/>
            <person name="Wayne K.J."/>
            <person name="Tettelin H."/>
            <person name="Glass J.I."/>
            <person name="Rusch D."/>
            <person name="Podicherti R."/>
            <person name="Tsui H.-C.T."/>
            <person name="Winkler M.E."/>
        </authorList>
    </citation>
    <scope>NUCLEOTIDE SEQUENCE</scope>
</reference>
<dbReference type="EMBL" id="UINC01016730">
    <property type="protein sequence ID" value="SVA69444.1"/>
    <property type="molecule type" value="Genomic_DNA"/>
</dbReference>
<protein>
    <submittedName>
        <fullName evidence="1">Uncharacterized protein</fullName>
    </submittedName>
</protein>
<feature type="non-terminal residue" evidence="1">
    <location>
        <position position="215"/>
    </location>
</feature>
<organism evidence="1">
    <name type="scientific">marine metagenome</name>
    <dbReference type="NCBI Taxonomy" id="408172"/>
    <lineage>
        <taxon>unclassified sequences</taxon>
        <taxon>metagenomes</taxon>
        <taxon>ecological metagenomes</taxon>
    </lineage>
</organism>
<proteinExistence type="predicted"/>
<evidence type="ECO:0000313" key="1">
    <source>
        <dbReference type="EMBL" id="SVA69444.1"/>
    </source>
</evidence>
<name>A0A381XXE8_9ZZZZ</name>